<gene>
    <name evidence="3" type="ORF">KSZ_27310</name>
</gene>
<comment type="similarity">
    <text evidence="1">Belongs to the CapA family.</text>
</comment>
<sequence length="362" mass="40722">MNQEGVQIPLEQIDAYRLRIMSSMPLKLLLVGDVMLGRLVNDILKGISPAYPWGDTLPLFQDANVRLCNLECAISARGKPWSATPKVFHFRTDAKNVAVLNAAHINAVSLANNHILDFEYEGLFDTLHYLKHAGIHTVGAGATLGEASKPVIWEEQERKLGLIACTDNEPDWAASETDPGVWYVPTRIGDSRAQHLFEIVQRARADVECLIVSIHWGPNWGYEPPPEHQPFAHALIDHGADIVFGHSCHVVRGIEVYKNRPIIYCAGNFIDDYAVDEVERNDQSFIFLIELNGTTISRVFLYPTVIDNFQARRAKNNERTAIVTKMQQLCTQLNTVARWNEQEERLEVEISTMPGTDNVDLV</sequence>
<dbReference type="Gene3D" id="3.60.21.10">
    <property type="match status" value="1"/>
</dbReference>
<dbReference type="PANTHER" id="PTHR33393">
    <property type="entry name" value="POLYGLUTAMINE SYNTHESIS ACCESSORY PROTEIN RV0574C-RELATED"/>
    <property type="match status" value="1"/>
</dbReference>
<dbReference type="RefSeq" id="WP_236022913.1">
    <property type="nucleotide sequence ID" value="NZ_BNJJ01000007.1"/>
</dbReference>
<organism evidence="3 4">
    <name type="scientific">Dictyobacter formicarum</name>
    <dbReference type="NCBI Taxonomy" id="2778368"/>
    <lineage>
        <taxon>Bacteria</taxon>
        <taxon>Bacillati</taxon>
        <taxon>Chloroflexota</taxon>
        <taxon>Ktedonobacteria</taxon>
        <taxon>Ktedonobacterales</taxon>
        <taxon>Dictyobacteraceae</taxon>
        <taxon>Dictyobacter</taxon>
    </lineage>
</organism>
<dbReference type="Pfam" id="PF09587">
    <property type="entry name" value="PGA_cap"/>
    <property type="match status" value="1"/>
</dbReference>
<reference evidence="3 4" key="1">
    <citation type="journal article" date="2021" name="Int. J. Syst. Evol. Microbiol.">
        <title>Reticulibacter mediterranei gen. nov., sp. nov., within the new family Reticulibacteraceae fam. nov., and Ktedonospora formicarum gen. nov., sp. nov., Ktedonobacter robiniae sp. nov., Dictyobacter formicarum sp. nov. and Dictyobacter arantiisoli sp. nov., belonging to the class Ktedonobacteria.</title>
        <authorList>
            <person name="Yabe S."/>
            <person name="Zheng Y."/>
            <person name="Wang C.M."/>
            <person name="Sakai Y."/>
            <person name="Abe K."/>
            <person name="Yokota A."/>
            <person name="Donadio S."/>
            <person name="Cavaletti L."/>
            <person name="Monciardini P."/>
        </authorList>
    </citation>
    <scope>NUCLEOTIDE SEQUENCE [LARGE SCALE GENOMIC DNA]</scope>
    <source>
        <strain evidence="3 4">SOSP1-9</strain>
    </source>
</reference>
<proteinExistence type="inferred from homology"/>
<feature type="domain" description="Capsule synthesis protein CapA" evidence="2">
    <location>
        <begin position="27"/>
        <end position="273"/>
    </location>
</feature>
<dbReference type="PANTHER" id="PTHR33393:SF11">
    <property type="entry name" value="POLYGLUTAMINE SYNTHESIS ACCESSORY PROTEIN RV0574C-RELATED"/>
    <property type="match status" value="1"/>
</dbReference>
<dbReference type="CDD" id="cd07381">
    <property type="entry name" value="MPP_CapA"/>
    <property type="match status" value="1"/>
</dbReference>
<dbReference type="InterPro" id="IPR029052">
    <property type="entry name" value="Metallo-depent_PP-like"/>
</dbReference>
<dbReference type="Proteomes" id="UP000635565">
    <property type="component" value="Unassembled WGS sequence"/>
</dbReference>
<comment type="caution">
    <text evidence="3">The sequence shown here is derived from an EMBL/GenBank/DDBJ whole genome shotgun (WGS) entry which is preliminary data.</text>
</comment>
<evidence type="ECO:0000259" key="2">
    <source>
        <dbReference type="SMART" id="SM00854"/>
    </source>
</evidence>
<evidence type="ECO:0000256" key="1">
    <source>
        <dbReference type="ARBA" id="ARBA00005662"/>
    </source>
</evidence>
<dbReference type="InterPro" id="IPR052169">
    <property type="entry name" value="CW_Biosynth-Accessory"/>
</dbReference>
<dbReference type="SMART" id="SM00854">
    <property type="entry name" value="PGA_cap"/>
    <property type="match status" value="1"/>
</dbReference>
<accession>A0ABQ3VEY1</accession>
<protein>
    <recommendedName>
        <fullName evidence="2">Capsule synthesis protein CapA domain-containing protein</fullName>
    </recommendedName>
</protein>
<dbReference type="SUPFAM" id="SSF56300">
    <property type="entry name" value="Metallo-dependent phosphatases"/>
    <property type="match status" value="1"/>
</dbReference>
<evidence type="ECO:0000313" key="3">
    <source>
        <dbReference type="EMBL" id="GHO84725.1"/>
    </source>
</evidence>
<name>A0ABQ3VEY1_9CHLR</name>
<dbReference type="InterPro" id="IPR019079">
    <property type="entry name" value="Capsule_synth_CapA"/>
</dbReference>
<dbReference type="EMBL" id="BNJJ01000007">
    <property type="protein sequence ID" value="GHO84725.1"/>
    <property type="molecule type" value="Genomic_DNA"/>
</dbReference>
<evidence type="ECO:0000313" key="4">
    <source>
        <dbReference type="Proteomes" id="UP000635565"/>
    </source>
</evidence>
<keyword evidence="4" id="KW-1185">Reference proteome</keyword>